<keyword evidence="2" id="KW-1185">Reference proteome</keyword>
<gene>
    <name evidence="1" type="ORF">PL963_00917</name>
</gene>
<accession>A0A193SIC0</accession>
<evidence type="ECO:0000313" key="2">
    <source>
        <dbReference type="Proteomes" id="UP000239025"/>
    </source>
</evidence>
<evidence type="ECO:0000313" key="1">
    <source>
        <dbReference type="EMBL" id="SOS16016.1"/>
    </source>
</evidence>
<sequence length="49" mass="5397">MVRHSSVVIIKFNERASGLSLGRDLHVPITVDTCKSLLGTWICDQSSLL</sequence>
<protein>
    <submittedName>
        <fullName evidence="1">Uncharacterized protein</fullName>
    </submittedName>
</protein>
<name>A0A193SIC0_9PSED</name>
<dbReference type="AlphaFoldDB" id="A0A193SIC0"/>
<organism evidence="1 2">
    <name type="scientific">Pseudomonas cerasi</name>
    <dbReference type="NCBI Taxonomy" id="1583341"/>
    <lineage>
        <taxon>Bacteria</taxon>
        <taxon>Pseudomonadati</taxon>
        <taxon>Pseudomonadota</taxon>
        <taxon>Gammaproteobacteria</taxon>
        <taxon>Pseudomonadales</taxon>
        <taxon>Pseudomonadaceae</taxon>
        <taxon>Pseudomonas</taxon>
    </lineage>
</organism>
<reference evidence="2" key="1">
    <citation type="submission" date="2017-11" db="EMBL/GenBank/DDBJ databases">
        <authorList>
            <person name="Blom J."/>
        </authorList>
    </citation>
    <scope>NUCLEOTIDE SEQUENCE [LARGE SCALE GENOMIC DNA]</scope>
</reference>
<dbReference type="Proteomes" id="UP000239025">
    <property type="component" value="Chromosome 1"/>
</dbReference>
<dbReference type="EMBL" id="LT963395">
    <property type="protein sequence ID" value="SOS16016.1"/>
    <property type="molecule type" value="Genomic_DNA"/>
</dbReference>
<proteinExistence type="predicted"/>